<dbReference type="InterPro" id="IPR052928">
    <property type="entry name" value="Desiccation-related_membrane"/>
</dbReference>
<dbReference type="PANTHER" id="PTHR35792">
    <property type="entry name" value="GENERAL STRESS PROTEIN"/>
    <property type="match status" value="1"/>
</dbReference>
<gene>
    <name evidence="3" type="ORF">AWH48_06145</name>
</gene>
<protein>
    <recommendedName>
        <fullName evidence="5">General stress protein</fullName>
    </recommendedName>
</protein>
<keyword evidence="2" id="KW-0812">Transmembrane</keyword>
<evidence type="ECO:0000313" key="4">
    <source>
        <dbReference type="Proteomes" id="UP000077271"/>
    </source>
</evidence>
<comment type="caution">
    <text evidence="3">The sequence shown here is derived from an EMBL/GenBank/DDBJ whole genome shotgun (WGS) entry which is preliminary data.</text>
</comment>
<evidence type="ECO:0000313" key="3">
    <source>
        <dbReference type="EMBL" id="OAH56246.1"/>
    </source>
</evidence>
<dbReference type="RefSeq" id="WP_018394179.1">
    <property type="nucleotide sequence ID" value="NZ_LQWZ01000023.1"/>
</dbReference>
<feature type="compositionally biased region" description="Polar residues" evidence="1">
    <location>
        <begin position="121"/>
        <end position="130"/>
    </location>
</feature>
<feature type="compositionally biased region" description="Low complexity" evidence="1">
    <location>
        <begin position="214"/>
        <end position="226"/>
    </location>
</feature>
<dbReference type="InterPro" id="IPR024623">
    <property type="entry name" value="YtxH"/>
</dbReference>
<evidence type="ECO:0008006" key="5">
    <source>
        <dbReference type="Google" id="ProtNLM"/>
    </source>
</evidence>
<keyword evidence="2" id="KW-1133">Transmembrane helix</keyword>
<feature type="region of interest" description="Disordered" evidence="1">
    <location>
        <begin position="117"/>
        <end position="139"/>
    </location>
</feature>
<sequence length="226" mass="24448">MRNNNTYDQFNIKKNDATAPQQTQYENLDLNTDRYNYNDSINTKDFIIGALCGAFIGATTALMVAPKSGRELRDDLNVQAGSLKERASSLTDTAKDKTSTLTKTVQEQSTAIVDKVKSLKPSGSSTNSETAEGKKEEAKSVVENVLDAVTDKVDTTADTAKTKLDEAKKAFDKVEESTNSPSVTGNSSKPASEAPANPADKGINEKKNDGFSSNTNNNMNKKTYNK</sequence>
<feature type="region of interest" description="Disordered" evidence="1">
    <location>
        <begin position="152"/>
        <end position="226"/>
    </location>
</feature>
<evidence type="ECO:0000256" key="2">
    <source>
        <dbReference type="SAM" id="Phobius"/>
    </source>
</evidence>
<feature type="compositionally biased region" description="Basic and acidic residues" evidence="1">
    <location>
        <begin position="152"/>
        <end position="176"/>
    </location>
</feature>
<feature type="transmembrane region" description="Helical" evidence="2">
    <location>
        <begin position="46"/>
        <end position="65"/>
    </location>
</feature>
<keyword evidence="2" id="KW-0472">Membrane</keyword>
<reference evidence="3 4" key="1">
    <citation type="submission" date="2016-01" db="EMBL/GenBank/DDBJ databases">
        <title>Investigation of taxonomic status of Bacillus aminovorans.</title>
        <authorList>
            <person name="Verma A."/>
            <person name="Pal Y."/>
            <person name="Krishnamurthi S."/>
        </authorList>
    </citation>
    <scope>NUCLEOTIDE SEQUENCE [LARGE SCALE GENOMIC DNA]</scope>
    <source>
        <strain evidence="3 4">DSM 4337</strain>
    </source>
</reference>
<dbReference type="SUPFAM" id="SSF58113">
    <property type="entry name" value="Apolipoprotein A-I"/>
    <property type="match status" value="1"/>
</dbReference>
<name>A0A177KT39_9BACI</name>
<dbReference type="PANTHER" id="PTHR35792:SF1">
    <property type="entry name" value="SLL0268 PROTEIN"/>
    <property type="match status" value="1"/>
</dbReference>
<proteinExistence type="predicted"/>
<dbReference type="EMBL" id="LQWZ01000023">
    <property type="protein sequence ID" value="OAH56246.1"/>
    <property type="molecule type" value="Genomic_DNA"/>
</dbReference>
<feature type="compositionally biased region" description="Polar residues" evidence="1">
    <location>
        <begin position="177"/>
        <end position="190"/>
    </location>
</feature>
<dbReference type="Pfam" id="PF12732">
    <property type="entry name" value="YtxH"/>
    <property type="match status" value="1"/>
</dbReference>
<dbReference type="AlphaFoldDB" id="A0A177KT39"/>
<dbReference type="OrthoDB" id="9810874at2"/>
<dbReference type="Proteomes" id="UP000077271">
    <property type="component" value="Unassembled WGS sequence"/>
</dbReference>
<evidence type="ECO:0000256" key="1">
    <source>
        <dbReference type="SAM" id="MobiDB-lite"/>
    </source>
</evidence>
<accession>A0A177KT39</accession>
<organism evidence="3 4">
    <name type="scientific">Domibacillus aminovorans</name>
    <dbReference type="NCBI Taxonomy" id="29332"/>
    <lineage>
        <taxon>Bacteria</taxon>
        <taxon>Bacillati</taxon>
        <taxon>Bacillota</taxon>
        <taxon>Bacilli</taxon>
        <taxon>Bacillales</taxon>
        <taxon>Bacillaceae</taxon>
        <taxon>Domibacillus</taxon>
    </lineage>
</organism>